<dbReference type="EMBL" id="JBHSGN010000008">
    <property type="protein sequence ID" value="MFC4672327.1"/>
    <property type="molecule type" value="Genomic_DNA"/>
</dbReference>
<accession>A0ABV9KQ66</accession>
<name>A0ABV9KQ66_9BACT</name>
<reference evidence="2" key="1">
    <citation type="journal article" date="2019" name="Int. J. Syst. Evol. Microbiol.">
        <title>The Global Catalogue of Microorganisms (GCM) 10K type strain sequencing project: providing services to taxonomists for standard genome sequencing and annotation.</title>
        <authorList>
            <consortium name="The Broad Institute Genomics Platform"/>
            <consortium name="The Broad Institute Genome Sequencing Center for Infectious Disease"/>
            <person name="Wu L."/>
            <person name="Ma J."/>
        </authorList>
    </citation>
    <scope>NUCLEOTIDE SEQUENCE [LARGE SCALE GENOMIC DNA]</scope>
    <source>
        <strain evidence="2">CCUG 66188</strain>
    </source>
</reference>
<proteinExistence type="predicted"/>
<evidence type="ECO:0008006" key="3">
    <source>
        <dbReference type="Google" id="ProtNLM"/>
    </source>
</evidence>
<sequence length="314" mass="35916">MGKYTVTTGQNLFDVALHIYGSIEGIIDLMMNNPELSLAGTLKSGDELLFSDDYIIDANVVAYNKMNNIIPANGERHVYYKASAYPLLIELFVEYTETSVSFSISGNGNMEIDWGDNSGMETYPLQYKSRDIYHAFDNTIPDKRKIRLYGDFSIYEINLSGLKTKHIYVFRPVYCEKLVLNSLNIDIRFISLFPDLLKLDLQGIRTETLMPLIDCKNLMEIDLHGAKIKKGVVDEYLIALVKKHYGRRNCTIILTVEPTGEYKEPERDENSNYRITSGMEAVWLLCNEPAWNEAGYWKFIINGNIYTTDNGQDN</sequence>
<organism evidence="1 2">
    <name type="scientific">Dysgonomonas termitidis</name>
    <dbReference type="NCBI Taxonomy" id="1516126"/>
    <lineage>
        <taxon>Bacteria</taxon>
        <taxon>Pseudomonadati</taxon>
        <taxon>Bacteroidota</taxon>
        <taxon>Bacteroidia</taxon>
        <taxon>Bacteroidales</taxon>
        <taxon>Dysgonomonadaceae</taxon>
        <taxon>Dysgonomonas</taxon>
    </lineage>
</organism>
<keyword evidence="2" id="KW-1185">Reference proteome</keyword>
<protein>
    <recommendedName>
        <fullName evidence="3">LysM domain-containing protein</fullName>
    </recommendedName>
</protein>
<comment type="caution">
    <text evidence="1">The sequence shown here is derived from an EMBL/GenBank/DDBJ whole genome shotgun (WGS) entry which is preliminary data.</text>
</comment>
<dbReference type="RefSeq" id="WP_379993503.1">
    <property type="nucleotide sequence ID" value="NZ_JBHSGN010000008.1"/>
</dbReference>
<gene>
    <name evidence="1" type="ORF">ACFO6W_01330</name>
</gene>
<evidence type="ECO:0000313" key="1">
    <source>
        <dbReference type="EMBL" id="MFC4672327.1"/>
    </source>
</evidence>
<dbReference type="Proteomes" id="UP001596023">
    <property type="component" value="Unassembled WGS sequence"/>
</dbReference>
<evidence type="ECO:0000313" key="2">
    <source>
        <dbReference type="Proteomes" id="UP001596023"/>
    </source>
</evidence>